<feature type="domain" description="RING-type" evidence="3">
    <location>
        <begin position="143"/>
        <end position="185"/>
    </location>
</feature>
<dbReference type="SUPFAM" id="SSF57850">
    <property type="entry name" value="RING/U-box"/>
    <property type="match status" value="1"/>
</dbReference>
<organism evidence="4 5">
    <name type="scientific">Sphenostylis stenocarpa</name>
    <dbReference type="NCBI Taxonomy" id="92480"/>
    <lineage>
        <taxon>Eukaryota</taxon>
        <taxon>Viridiplantae</taxon>
        <taxon>Streptophyta</taxon>
        <taxon>Embryophyta</taxon>
        <taxon>Tracheophyta</taxon>
        <taxon>Spermatophyta</taxon>
        <taxon>Magnoliopsida</taxon>
        <taxon>eudicotyledons</taxon>
        <taxon>Gunneridae</taxon>
        <taxon>Pentapetalae</taxon>
        <taxon>rosids</taxon>
        <taxon>fabids</taxon>
        <taxon>Fabales</taxon>
        <taxon>Fabaceae</taxon>
        <taxon>Papilionoideae</taxon>
        <taxon>50 kb inversion clade</taxon>
        <taxon>NPAAA clade</taxon>
        <taxon>indigoferoid/millettioid clade</taxon>
        <taxon>Phaseoleae</taxon>
        <taxon>Sphenostylis</taxon>
    </lineage>
</organism>
<evidence type="ECO:0000259" key="3">
    <source>
        <dbReference type="PROSITE" id="PS50089"/>
    </source>
</evidence>
<dbReference type="EMBL" id="OY731407">
    <property type="protein sequence ID" value="CAJ1976670.1"/>
    <property type="molecule type" value="Genomic_DNA"/>
</dbReference>
<dbReference type="GO" id="GO:0008270">
    <property type="term" value="F:zinc ion binding"/>
    <property type="evidence" value="ECO:0007669"/>
    <property type="project" value="UniProtKB-KW"/>
</dbReference>
<keyword evidence="1" id="KW-0862">Zinc</keyword>
<keyword evidence="5" id="KW-1185">Reference proteome</keyword>
<dbReference type="InterPro" id="IPR001841">
    <property type="entry name" value="Znf_RING"/>
</dbReference>
<evidence type="ECO:0000256" key="1">
    <source>
        <dbReference type="PROSITE-ProRule" id="PRU00175"/>
    </source>
</evidence>
<keyword evidence="2" id="KW-1133">Transmembrane helix</keyword>
<accession>A0AA87BBJ8</accession>
<dbReference type="Gene3D" id="3.30.40.10">
    <property type="entry name" value="Zinc/RING finger domain, C3HC4 (zinc finger)"/>
    <property type="match status" value="1"/>
</dbReference>
<gene>
    <name evidence="4" type="ORF">AYBTSS11_LOCUS28809</name>
</gene>
<keyword evidence="1" id="KW-0863">Zinc-finger</keyword>
<dbReference type="InterPro" id="IPR013083">
    <property type="entry name" value="Znf_RING/FYVE/PHD"/>
</dbReference>
<protein>
    <recommendedName>
        <fullName evidence="3">RING-type domain-containing protein</fullName>
    </recommendedName>
</protein>
<reference evidence="4" key="1">
    <citation type="submission" date="2023-10" db="EMBL/GenBank/DDBJ databases">
        <authorList>
            <person name="Domelevo Entfellner J.-B."/>
        </authorList>
    </citation>
    <scope>NUCLEOTIDE SEQUENCE</scope>
</reference>
<evidence type="ECO:0000256" key="2">
    <source>
        <dbReference type="SAM" id="Phobius"/>
    </source>
</evidence>
<keyword evidence="2" id="KW-0812">Transmembrane</keyword>
<dbReference type="PROSITE" id="PS50089">
    <property type="entry name" value="ZF_RING_2"/>
    <property type="match status" value="1"/>
</dbReference>
<proteinExistence type="predicted"/>
<sequence>MSLGQYNSPYSHPFTPPFSDSPSISIPTVKSMHLWCHCDKPTSDSPLKPTEGVVGGMISSGINLVMTVIGFAVSTMFIVFVCTRLICARIHLNAARRSFPIVSRSNLSMMERGCHGLERVTVAQFPTKMYSDKFFAAAENSQCTVCLSEYQGEDMLRILPYCGHSFHVTCIDLWLQQNSTCPVCRISLREFPDRKRLMQPMFSSALQPHYGIESFDTHHYHCMMADNGLSSTTPHNHGLNPVEEDHFPSEGGGAVSVDNITCLSEGNFTKDEGKKHVESPSNFQN</sequence>
<dbReference type="SMART" id="SM00184">
    <property type="entry name" value="RING"/>
    <property type="match status" value="1"/>
</dbReference>
<dbReference type="PANTHER" id="PTHR47035">
    <property type="entry name" value="OS11G0150450 PROTEIN"/>
    <property type="match status" value="1"/>
</dbReference>
<dbReference type="InterPro" id="IPR053070">
    <property type="entry name" value="RING-type_E3_ubiquitin-ligase"/>
</dbReference>
<dbReference type="AlphaFoldDB" id="A0AA87BBJ8"/>
<keyword evidence="2" id="KW-0472">Membrane</keyword>
<dbReference type="PANTHER" id="PTHR47035:SF3">
    <property type="entry name" value="OS11G0150450 PROTEIN"/>
    <property type="match status" value="1"/>
</dbReference>
<dbReference type="Pfam" id="PF13639">
    <property type="entry name" value="zf-RING_2"/>
    <property type="match status" value="1"/>
</dbReference>
<dbReference type="Proteomes" id="UP001189624">
    <property type="component" value="Chromosome 10"/>
</dbReference>
<dbReference type="CDD" id="cd16461">
    <property type="entry name" value="RING-H2_EL5-like"/>
    <property type="match status" value="1"/>
</dbReference>
<evidence type="ECO:0000313" key="5">
    <source>
        <dbReference type="Proteomes" id="UP001189624"/>
    </source>
</evidence>
<name>A0AA87BBJ8_9FABA</name>
<keyword evidence="1" id="KW-0479">Metal-binding</keyword>
<dbReference type="Gramene" id="rna-AYBTSS11_LOCUS28809">
    <property type="protein sequence ID" value="CAJ1976670.1"/>
    <property type="gene ID" value="gene-AYBTSS11_LOCUS28809"/>
</dbReference>
<feature type="transmembrane region" description="Helical" evidence="2">
    <location>
        <begin position="64"/>
        <end position="87"/>
    </location>
</feature>
<evidence type="ECO:0000313" key="4">
    <source>
        <dbReference type="EMBL" id="CAJ1976670.1"/>
    </source>
</evidence>